<evidence type="ECO:0000256" key="3">
    <source>
        <dbReference type="ARBA" id="ARBA00022692"/>
    </source>
</evidence>
<dbReference type="EMBL" id="CAEZTM010000001">
    <property type="protein sequence ID" value="CAB4560462.1"/>
    <property type="molecule type" value="Genomic_DNA"/>
</dbReference>
<evidence type="ECO:0000256" key="4">
    <source>
        <dbReference type="ARBA" id="ARBA00022989"/>
    </source>
</evidence>
<accession>A0A6J6JKX0</accession>
<feature type="transmembrane region" description="Helical" evidence="6">
    <location>
        <begin position="26"/>
        <end position="52"/>
    </location>
</feature>
<comment type="subcellular location">
    <subcellularLocation>
        <location evidence="1">Cell membrane</location>
        <topology evidence="1">Multi-pass membrane protein</topology>
    </subcellularLocation>
</comment>
<dbReference type="Pfam" id="PF06146">
    <property type="entry name" value="PsiE"/>
    <property type="match status" value="1"/>
</dbReference>
<protein>
    <submittedName>
        <fullName evidence="8">Unannotated protein</fullName>
    </submittedName>
</protein>
<sequence>MASNSARGSEEAPMIPAKVLDMAEDVFHVVLTVLLFVVALGALVFTVVRLVTTTPFFPTGMLQAVNDILFVVIILEIARTVIARFSNGFYQLSRFLIIGVIASVRHILSVGSSLTLSTGKTAEAFDRGIIELIVNGGIVIALVLAILITRHAENAHQPARPKKLSKSS</sequence>
<evidence type="ECO:0000256" key="5">
    <source>
        <dbReference type="ARBA" id="ARBA00023136"/>
    </source>
</evidence>
<feature type="transmembrane region" description="Helical" evidence="6">
    <location>
        <begin position="129"/>
        <end position="148"/>
    </location>
</feature>
<feature type="transmembrane region" description="Helical" evidence="6">
    <location>
        <begin position="88"/>
        <end position="108"/>
    </location>
</feature>
<dbReference type="InterPro" id="IPR020948">
    <property type="entry name" value="P_starv_induced_PsiE-like"/>
</dbReference>
<keyword evidence="5 6" id="KW-0472">Membrane</keyword>
<dbReference type="GO" id="GO:0005886">
    <property type="term" value="C:plasma membrane"/>
    <property type="evidence" value="ECO:0007669"/>
    <property type="project" value="UniProtKB-SubCell"/>
</dbReference>
<gene>
    <name evidence="7" type="ORF">UFOPK1684_00044</name>
    <name evidence="8" type="ORF">UFOPK2158_00323</name>
</gene>
<evidence type="ECO:0000256" key="1">
    <source>
        <dbReference type="ARBA" id="ARBA00004651"/>
    </source>
</evidence>
<evidence type="ECO:0000256" key="2">
    <source>
        <dbReference type="ARBA" id="ARBA00022475"/>
    </source>
</evidence>
<feature type="transmembrane region" description="Helical" evidence="6">
    <location>
        <begin position="64"/>
        <end position="82"/>
    </location>
</feature>
<evidence type="ECO:0000256" key="6">
    <source>
        <dbReference type="SAM" id="Phobius"/>
    </source>
</evidence>
<keyword evidence="3 6" id="KW-0812">Transmembrane</keyword>
<dbReference type="EMBL" id="CAEZVY010000022">
    <property type="protein sequence ID" value="CAB4637977.1"/>
    <property type="molecule type" value="Genomic_DNA"/>
</dbReference>
<evidence type="ECO:0000313" key="8">
    <source>
        <dbReference type="EMBL" id="CAB4637977.1"/>
    </source>
</evidence>
<keyword evidence="4 6" id="KW-1133">Transmembrane helix</keyword>
<keyword evidence="2" id="KW-1003">Cell membrane</keyword>
<name>A0A6J6JKX0_9ZZZZ</name>
<organism evidence="8">
    <name type="scientific">freshwater metagenome</name>
    <dbReference type="NCBI Taxonomy" id="449393"/>
    <lineage>
        <taxon>unclassified sequences</taxon>
        <taxon>metagenomes</taxon>
        <taxon>ecological metagenomes</taxon>
    </lineage>
</organism>
<dbReference type="AlphaFoldDB" id="A0A6J6JKX0"/>
<reference evidence="8" key="1">
    <citation type="submission" date="2020-05" db="EMBL/GenBank/DDBJ databases">
        <authorList>
            <person name="Chiriac C."/>
            <person name="Salcher M."/>
            <person name="Ghai R."/>
            <person name="Kavagutti S V."/>
        </authorList>
    </citation>
    <scope>NUCLEOTIDE SEQUENCE</scope>
</reference>
<proteinExistence type="predicted"/>
<evidence type="ECO:0000313" key="7">
    <source>
        <dbReference type="EMBL" id="CAB4560462.1"/>
    </source>
</evidence>